<feature type="domain" description="Sushi" evidence="9">
    <location>
        <begin position="355"/>
        <end position="414"/>
    </location>
</feature>
<dbReference type="SUPFAM" id="SSF56436">
    <property type="entry name" value="C-type lectin-like"/>
    <property type="match status" value="1"/>
</dbReference>
<keyword evidence="7" id="KW-1133">Transmembrane helix</keyword>
<dbReference type="InterPro" id="IPR016186">
    <property type="entry name" value="C-type_lectin-like/link_sf"/>
</dbReference>
<evidence type="ECO:0000256" key="6">
    <source>
        <dbReference type="PROSITE-ProRule" id="PRU00302"/>
    </source>
</evidence>
<dbReference type="CDD" id="cd00037">
    <property type="entry name" value="CLECT"/>
    <property type="match status" value="1"/>
</dbReference>
<dbReference type="InterPro" id="IPR016187">
    <property type="entry name" value="CTDL_fold"/>
</dbReference>
<dbReference type="InterPro" id="IPR035976">
    <property type="entry name" value="Sushi/SCR/CCP_sf"/>
</dbReference>
<dbReference type="SMART" id="SM00034">
    <property type="entry name" value="CLECT"/>
    <property type="match status" value="1"/>
</dbReference>
<evidence type="ECO:0000256" key="5">
    <source>
        <dbReference type="ARBA" id="ARBA00023180"/>
    </source>
</evidence>
<name>A0A0K0F862_STRVS</name>
<evidence type="ECO:0000259" key="8">
    <source>
        <dbReference type="PROSITE" id="PS50041"/>
    </source>
</evidence>
<evidence type="ECO:0000256" key="2">
    <source>
        <dbReference type="ARBA" id="ARBA00022729"/>
    </source>
</evidence>
<feature type="domain" description="Sushi" evidence="9">
    <location>
        <begin position="415"/>
        <end position="478"/>
    </location>
</feature>
<reference evidence="10" key="1">
    <citation type="submission" date="2014-07" db="EMBL/GenBank/DDBJ databases">
        <authorList>
            <person name="Martin A.A"/>
            <person name="De Silva N."/>
        </authorList>
    </citation>
    <scope>NUCLEOTIDE SEQUENCE</scope>
</reference>
<evidence type="ECO:0000259" key="9">
    <source>
        <dbReference type="PROSITE" id="PS50923"/>
    </source>
</evidence>
<feature type="disulfide bond" evidence="6">
    <location>
        <begin position="507"/>
        <end position="534"/>
    </location>
</feature>
<dbReference type="AlphaFoldDB" id="A0A0K0F862"/>
<protein>
    <submittedName>
        <fullName evidence="11">Locomotion-related protein Hikaru genki (inferred by orthology to a D. melanogaster protein)</fullName>
    </submittedName>
</protein>
<evidence type="ECO:0000256" key="4">
    <source>
        <dbReference type="ARBA" id="ARBA00023157"/>
    </source>
</evidence>
<feature type="domain" description="C-type lectin" evidence="8">
    <location>
        <begin position="231"/>
        <end position="351"/>
    </location>
</feature>
<feature type="disulfide bond" evidence="6">
    <location>
        <begin position="60"/>
        <end position="87"/>
    </location>
</feature>
<evidence type="ECO:0000313" key="10">
    <source>
        <dbReference type="Proteomes" id="UP000035680"/>
    </source>
</evidence>
<keyword evidence="5" id="KW-0325">Glycoprotein</keyword>
<feature type="disulfide bond" evidence="6">
    <location>
        <begin position="31"/>
        <end position="74"/>
    </location>
</feature>
<evidence type="ECO:0000313" key="11">
    <source>
        <dbReference type="WBParaSite" id="SVE_0501100.1"/>
    </source>
</evidence>
<dbReference type="Pfam" id="PF00084">
    <property type="entry name" value="Sushi"/>
    <property type="match status" value="4"/>
</dbReference>
<sequence>MFTDLLVFFKKTFFLIFILIAVYISLVNSKCLQPSVSENCQILLPDIAPYDVGSIARYSCSTGFEKIGDEERKCKNDGTWSGDAPLCAIDVAKDKPSFQSSGNSAMYAVTTVPMCSITENSIYESASWSVDLLSKYKIRAISYVLGHLSGSISDIILIDKNGENHSCSKFIHQKNNNPNETVTIHCQGNNISKVKMIVAGKLHLCDFKAYAIDSQAPWQCGLSKMDVLTVHEGTCFSSSRHQKLDWKNAQKNCLDIGGTLPIRMTNVTRTIIRSALASVSDISNFYWIGLMGTSSGWNWADGDILNENESDWYEKPQEVQNSETLAVAIGRPASWKWISASQSVWNSYICQTKPKYCTYPGISENSKVVFSSQTFTIGTFAFYACEYGFKLVGQSKRRCHENGKWSYDIPVCEPILCPEPPQWKEGNIIKLNNSLSFGSLIEYKCLKGYILDTTKSHSPLRVCTSEGQWSNTIPSCKKIDCGTPPTIANGVFQANSYTLNSSATYMCDENYQLMGHLQIVCTDSGTWQPQPPICLDPSSFKNSNDSSKRNDIILFVIIFFLLILLTLLTLKIFLSQKNYIASERIQNFFPNVLNHIKFKSREPSSGMTSSTLDRSSASQVGVLNSSNIVYATPSIPTNSSSTVTDNTGIYYSSSPISIIDPSITLNGIQQIEIPAHLIQMQQLPNGNIQLTMPASRPIVRPSIPLFTPIPTIDIEKSLSLKKNIPSPTNSQILYSFDYENYYDIPPDGGVDLYEEVKNPTTNAHCL</sequence>
<organism evidence="10 11">
    <name type="scientific">Strongyloides venezuelensis</name>
    <name type="common">Threadworm</name>
    <dbReference type="NCBI Taxonomy" id="75913"/>
    <lineage>
        <taxon>Eukaryota</taxon>
        <taxon>Metazoa</taxon>
        <taxon>Ecdysozoa</taxon>
        <taxon>Nematoda</taxon>
        <taxon>Chromadorea</taxon>
        <taxon>Rhabditida</taxon>
        <taxon>Tylenchina</taxon>
        <taxon>Panagrolaimomorpha</taxon>
        <taxon>Strongyloidoidea</taxon>
        <taxon>Strongyloididae</taxon>
        <taxon>Strongyloides</taxon>
    </lineage>
</organism>
<keyword evidence="2" id="KW-0732">Signal</keyword>
<dbReference type="PROSITE" id="PS50923">
    <property type="entry name" value="SUSHI"/>
    <property type="match status" value="4"/>
</dbReference>
<dbReference type="Pfam" id="PF00059">
    <property type="entry name" value="Lectin_C"/>
    <property type="match status" value="1"/>
</dbReference>
<keyword evidence="3" id="KW-0677">Repeat</keyword>
<feature type="domain" description="Sushi" evidence="9">
    <location>
        <begin position="29"/>
        <end position="89"/>
    </location>
</feature>
<accession>A0A0K0F862</accession>
<dbReference type="Gene3D" id="2.60.120.260">
    <property type="entry name" value="Galactose-binding domain-like"/>
    <property type="match status" value="1"/>
</dbReference>
<dbReference type="PANTHER" id="PTHR19325:SF574">
    <property type="entry name" value="SUSHI, VON WILLEBRAND FACTOR TYPE A, EGF AND PENTRAXIN DOMAIN-CONTAINING PROTEIN 1"/>
    <property type="match status" value="1"/>
</dbReference>
<keyword evidence="7" id="KW-0812">Transmembrane</keyword>
<dbReference type="InterPro" id="IPR050350">
    <property type="entry name" value="Compl-Cell_Adhes-Reg"/>
</dbReference>
<evidence type="ECO:0000256" key="3">
    <source>
        <dbReference type="ARBA" id="ARBA00022737"/>
    </source>
</evidence>
<dbReference type="WBParaSite" id="SVE_0501100.1">
    <property type="protein sequence ID" value="SVE_0501100.1"/>
    <property type="gene ID" value="SVE_0501100"/>
</dbReference>
<dbReference type="PROSITE" id="PS50041">
    <property type="entry name" value="C_TYPE_LECTIN_2"/>
    <property type="match status" value="1"/>
</dbReference>
<reference evidence="11" key="2">
    <citation type="submission" date="2015-08" db="UniProtKB">
        <authorList>
            <consortium name="WormBaseParasite"/>
        </authorList>
    </citation>
    <scope>IDENTIFICATION</scope>
</reference>
<dbReference type="SMART" id="SM00032">
    <property type="entry name" value="CCP"/>
    <property type="match status" value="4"/>
</dbReference>
<keyword evidence="4 6" id="KW-1015">Disulfide bond</keyword>
<feature type="transmembrane region" description="Helical" evidence="7">
    <location>
        <begin position="552"/>
        <end position="574"/>
    </location>
</feature>
<dbReference type="CDD" id="cd00033">
    <property type="entry name" value="CCP"/>
    <property type="match status" value="4"/>
</dbReference>
<dbReference type="SUPFAM" id="SSF57535">
    <property type="entry name" value="Complement control module/SCR domain"/>
    <property type="match status" value="4"/>
</dbReference>
<comment type="caution">
    <text evidence="6">Lacks conserved residue(s) required for the propagation of feature annotation.</text>
</comment>
<keyword evidence="1 6" id="KW-0768">Sushi</keyword>
<evidence type="ECO:0000256" key="1">
    <source>
        <dbReference type="ARBA" id="ARBA00022659"/>
    </source>
</evidence>
<dbReference type="Gene3D" id="2.10.70.10">
    <property type="entry name" value="Complement Module, domain 1"/>
    <property type="match status" value="4"/>
</dbReference>
<dbReference type="Gene3D" id="3.10.100.10">
    <property type="entry name" value="Mannose-Binding Protein A, subunit A"/>
    <property type="match status" value="1"/>
</dbReference>
<keyword evidence="7" id="KW-0472">Membrane</keyword>
<proteinExistence type="predicted"/>
<dbReference type="PANTHER" id="PTHR19325">
    <property type="entry name" value="COMPLEMENT COMPONENT-RELATED SUSHI DOMAIN-CONTAINING"/>
    <property type="match status" value="1"/>
</dbReference>
<feature type="domain" description="Sushi" evidence="9">
    <location>
        <begin position="479"/>
        <end position="536"/>
    </location>
</feature>
<feature type="disulfide bond" evidence="6">
    <location>
        <begin position="385"/>
        <end position="412"/>
    </location>
</feature>
<evidence type="ECO:0000256" key="7">
    <source>
        <dbReference type="SAM" id="Phobius"/>
    </source>
</evidence>
<dbReference type="InterPro" id="IPR000436">
    <property type="entry name" value="Sushi_SCR_CCP_dom"/>
</dbReference>
<dbReference type="Proteomes" id="UP000035680">
    <property type="component" value="Unassembled WGS sequence"/>
</dbReference>
<dbReference type="InterPro" id="IPR001304">
    <property type="entry name" value="C-type_lectin-like"/>
</dbReference>
<keyword evidence="10" id="KW-1185">Reference proteome</keyword>
<dbReference type="STRING" id="75913.A0A0K0F862"/>